<dbReference type="KEGG" id="nnu:104609732"/>
<dbReference type="GO" id="GO:0005634">
    <property type="term" value="C:nucleus"/>
    <property type="evidence" value="ECO:0000318"/>
    <property type="project" value="GO_Central"/>
</dbReference>
<dbReference type="GO" id="GO:0000082">
    <property type="term" value="P:G1/S transition of mitotic cell cycle"/>
    <property type="evidence" value="ECO:0000318"/>
    <property type="project" value="GO_Central"/>
</dbReference>
<accession>A0A1U8BDJ1</accession>
<evidence type="ECO:0000256" key="1">
    <source>
        <dbReference type="ARBA" id="ARBA00009065"/>
    </source>
</evidence>
<evidence type="ECO:0000259" key="7">
    <source>
        <dbReference type="SMART" id="SM00385"/>
    </source>
</evidence>
<dbReference type="Proteomes" id="UP000189703">
    <property type="component" value="Unplaced"/>
</dbReference>
<keyword evidence="4" id="KW-0131">Cell cycle</keyword>
<dbReference type="FunFam" id="1.10.472.10:FF:000034">
    <property type="entry name" value="D2/4-type cyclin"/>
    <property type="match status" value="1"/>
</dbReference>
<reference evidence="10" key="1">
    <citation type="submission" date="2025-08" db="UniProtKB">
        <authorList>
            <consortium name="RefSeq"/>
        </authorList>
    </citation>
    <scope>IDENTIFICATION</scope>
</reference>
<dbReference type="GeneID" id="104609732"/>
<dbReference type="InterPro" id="IPR004367">
    <property type="entry name" value="Cyclin_C-dom"/>
</dbReference>
<dbReference type="GO" id="GO:0051301">
    <property type="term" value="P:cell division"/>
    <property type="evidence" value="ECO:0007669"/>
    <property type="project" value="UniProtKB-KW"/>
</dbReference>
<dbReference type="InterPro" id="IPR048258">
    <property type="entry name" value="Cyclins_cyclin-box"/>
</dbReference>
<proteinExistence type="inferred from homology"/>
<dbReference type="InterPro" id="IPR039361">
    <property type="entry name" value="Cyclin"/>
</dbReference>
<dbReference type="AlphaFoldDB" id="A0A1U8BDJ1"/>
<protein>
    <submittedName>
        <fullName evidence="10">Cyclin-D2-1-like</fullName>
    </submittedName>
</protein>
<dbReference type="CDD" id="cd20544">
    <property type="entry name" value="CYCLIN_AtCycD-like_rpt2"/>
    <property type="match status" value="1"/>
</dbReference>
<dbReference type="InterPro" id="IPR036915">
    <property type="entry name" value="Cyclin-like_sf"/>
</dbReference>
<dbReference type="Gene3D" id="1.10.472.10">
    <property type="entry name" value="Cyclin-like"/>
    <property type="match status" value="2"/>
</dbReference>
<dbReference type="GO" id="GO:0000307">
    <property type="term" value="C:cyclin-dependent protein kinase holoenzyme complex"/>
    <property type="evidence" value="ECO:0000318"/>
    <property type="project" value="GO_Central"/>
</dbReference>
<dbReference type="Pfam" id="PF00134">
    <property type="entry name" value="Cyclin_N"/>
    <property type="match status" value="1"/>
</dbReference>
<evidence type="ECO:0000313" key="9">
    <source>
        <dbReference type="Proteomes" id="UP000189703"/>
    </source>
</evidence>
<evidence type="ECO:0000259" key="8">
    <source>
        <dbReference type="SMART" id="SM01332"/>
    </source>
</evidence>
<feature type="region of interest" description="Disordered" evidence="6">
    <location>
        <begin position="318"/>
        <end position="351"/>
    </location>
</feature>
<dbReference type="InParanoid" id="A0A1U8BDJ1"/>
<organism evidence="9 10">
    <name type="scientific">Nelumbo nucifera</name>
    <name type="common">Sacred lotus</name>
    <dbReference type="NCBI Taxonomy" id="4432"/>
    <lineage>
        <taxon>Eukaryota</taxon>
        <taxon>Viridiplantae</taxon>
        <taxon>Streptophyta</taxon>
        <taxon>Embryophyta</taxon>
        <taxon>Tracheophyta</taxon>
        <taxon>Spermatophyta</taxon>
        <taxon>Magnoliopsida</taxon>
        <taxon>Proteales</taxon>
        <taxon>Nelumbonaceae</taxon>
        <taxon>Nelumbo</taxon>
    </lineage>
</organism>
<evidence type="ECO:0000256" key="6">
    <source>
        <dbReference type="SAM" id="MobiDB-lite"/>
    </source>
</evidence>
<dbReference type="PROSITE" id="PS00292">
    <property type="entry name" value="CYCLINS"/>
    <property type="match status" value="1"/>
</dbReference>
<sequence length="351" mass="39555">MMSDDHSVSSLYCCEGDAIFWDTDTCSPDPSITTNTYLSTTDDDDGQERNRFFATLMDSELHHLPVSDYQRRFFDRSIDATARQDAINWMLKVHTYYHFRPVTAYLSVNYLDRFLCSHNLPHENGWPLQLLSVACVSIAAKMEEASVPLLLDLQMVVSSRFVFEPRTVQRMELLVMTNLKWRMRSITPFDFVDYFVSKLPCFSSRHPFLSCVSSRASDLILSTTRVVDFLGFTPSTIAAAAVLCAARRGVDSTGSGSDDRGTATFFDKMNREMVKSCHQLMEEYLVDTCPMARLKHRRTEPEPPSPVGVLDAAACRSCDTQKSGAENPDPSPGELPNKRQRSSGPSDVHQL</sequence>
<keyword evidence="3 5" id="KW-0195">Cyclin</keyword>
<dbReference type="SMART" id="SM01332">
    <property type="entry name" value="Cyclin_C"/>
    <property type="match status" value="1"/>
</dbReference>
<feature type="domain" description="Cyclin C-terminal" evidence="8">
    <location>
        <begin position="186"/>
        <end position="319"/>
    </location>
</feature>
<evidence type="ECO:0000256" key="3">
    <source>
        <dbReference type="ARBA" id="ARBA00023127"/>
    </source>
</evidence>
<gene>
    <name evidence="10" type="primary">LOC104609732</name>
</gene>
<dbReference type="GO" id="GO:0016538">
    <property type="term" value="F:cyclin-dependent protein serine/threonine kinase regulator activity"/>
    <property type="evidence" value="ECO:0000318"/>
    <property type="project" value="GO_Central"/>
</dbReference>
<dbReference type="OrthoDB" id="5590282at2759"/>
<evidence type="ECO:0000256" key="5">
    <source>
        <dbReference type="RuleBase" id="RU000383"/>
    </source>
</evidence>
<evidence type="ECO:0000313" key="10">
    <source>
        <dbReference type="RefSeq" id="XP_010274408.1"/>
    </source>
</evidence>
<dbReference type="RefSeq" id="XP_010274408.1">
    <property type="nucleotide sequence ID" value="XM_010276106.2"/>
</dbReference>
<feature type="domain" description="Cyclin-like" evidence="7">
    <location>
        <begin position="88"/>
        <end position="177"/>
    </location>
</feature>
<name>A0A1U8BDJ1_NELNU</name>
<dbReference type="eggNOG" id="KOG0656">
    <property type="taxonomic scope" value="Eukaryota"/>
</dbReference>
<dbReference type="FunFam" id="1.10.472.10:FF:000040">
    <property type="entry name" value="D6-type cyclin"/>
    <property type="match status" value="1"/>
</dbReference>
<dbReference type="PANTHER" id="PTHR10177">
    <property type="entry name" value="CYCLINS"/>
    <property type="match status" value="1"/>
</dbReference>
<dbReference type="GO" id="GO:0005737">
    <property type="term" value="C:cytoplasm"/>
    <property type="evidence" value="ECO:0000318"/>
    <property type="project" value="GO_Central"/>
</dbReference>
<dbReference type="Pfam" id="PF02984">
    <property type="entry name" value="Cyclin_C"/>
    <property type="match status" value="1"/>
</dbReference>
<dbReference type="SUPFAM" id="SSF47954">
    <property type="entry name" value="Cyclin-like"/>
    <property type="match status" value="1"/>
</dbReference>
<comment type="similarity">
    <text evidence="1">Belongs to the cyclin family. Cyclin D subfamily.</text>
</comment>
<keyword evidence="2" id="KW-0132">Cell division</keyword>
<evidence type="ECO:0000256" key="2">
    <source>
        <dbReference type="ARBA" id="ARBA00022618"/>
    </source>
</evidence>
<dbReference type="STRING" id="4432.A0A1U8BDJ1"/>
<evidence type="ECO:0000256" key="4">
    <source>
        <dbReference type="ARBA" id="ARBA00023306"/>
    </source>
</evidence>
<keyword evidence="9" id="KW-1185">Reference proteome</keyword>
<dbReference type="CDD" id="cd20543">
    <property type="entry name" value="CYCLIN_AtCycD-like_rpt1"/>
    <property type="match status" value="1"/>
</dbReference>
<dbReference type="InterPro" id="IPR006671">
    <property type="entry name" value="Cyclin_N"/>
</dbReference>
<dbReference type="OMA" id="IDMESYH"/>
<dbReference type="SMART" id="SM00385">
    <property type="entry name" value="CYCLIN"/>
    <property type="match status" value="1"/>
</dbReference>
<dbReference type="InterPro" id="IPR013763">
    <property type="entry name" value="Cyclin-like_dom"/>
</dbReference>